<dbReference type="Proteomes" id="UP001162483">
    <property type="component" value="Unassembled WGS sequence"/>
</dbReference>
<comment type="caution">
    <text evidence="1">The sequence shown here is derived from an EMBL/GenBank/DDBJ whole genome shotgun (WGS) entry which is preliminary data.</text>
</comment>
<organism evidence="1 2">
    <name type="scientific">Staurois parvus</name>
    <dbReference type="NCBI Taxonomy" id="386267"/>
    <lineage>
        <taxon>Eukaryota</taxon>
        <taxon>Metazoa</taxon>
        <taxon>Chordata</taxon>
        <taxon>Craniata</taxon>
        <taxon>Vertebrata</taxon>
        <taxon>Euteleostomi</taxon>
        <taxon>Amphibia</taxon>
        <taxon>Batrachia</taxon>
        <taxon>Anura</taxon>
        <taxon>Neobatrachia</taxon>
        <taxon>Ranoidea</taxon>
        <taxon>Ranidae</taxon>
        <taxon>Staurois</taxon>
    </lineage>
</organism>
<proteinExistence type="predicted"/>
<reference evidence="1" key="1">
    <citation type="submission" date="2023-05" db="EMBL/GenBank/DDBJ databases">
        <authorList>
            <person name="Stuckert A."/>
        </authorList>
    </citation>
    <scope>NUCLEOTIDE SEQUENCE</scope>
</reference>
<evidence type="ECO:0000313" key="1">
    <source>
        <dbReference type="EMBL" id="CAI9621782.1"/>
    </source>
</evidence>
<protein>
    <submittedName>
        <fullName evidence="1">Uncharacterized protein</fullName>
    </submittedName>
</protein>
<dbReference type="EMBL" id="CATNWA010021211">
    <property type="protein sequence ID" value="CAI9621782.1"/>
    <property type="molecule type" value="Genomic_DNA"/>
</dbReference>
<gene>
    <name evidence="1" type="ORF">SPARVUS_LOCUS16185464</name>
</gene>
<accession>A0ABN9HLR4</accession>
<keyword evidence="2" id="KW-1185">Reference proteome</keyword>
<evidence type="ECO:0000313" key="2">
    <source>
        <dbReference type="Proteomes" id="UP001162483"/>
    </source>
</evidence>
<name>A0ABN9HLR4_9NEOB</name>
<feature type="non-terminal residue" evidence="1">
    <location>
        <position position="1"/>
    </location>
</feature>
<sequence length="58" mass="6641">RNSWYCGGRLSYDCGVTISTCDSLIGREFVQHGFLQYSSQWGDVKFIVRAPQLMEDYG</sequence>